<organism evidence="1 2">
    <name type="scientific">Georgenia wutianyii</name>
    <dbReference type="NCBI Taxonomy" id="2585135"/>
    <lineage>
        <taxon>Bacteria</taxon>
        <taxon>Bacillati</taxon>
        <taxon>Actinomycetota</taxon>
        <taxon>Actinomycetes</taxon>
        <taxon>Micrococcales</taxon>
        <taxon>Bogoriellaceae</taxon>
        <taxon>Georgenia</taxon>
    </lineage>
</organism>
<dbReference type="RefSeq" id="WP_139948636.1">
    <property type="nucleotide sequence ID" value="NZ_CP040899.1"/>
</dbReference>
<dbReference type="EMBL" id="CP040899">
    <property type="protein sequence ID" value="QDB79616.1"/>
    <property type="molecule type" value="Genomic_DNA"/>
</dbReference>
<evidence type="ECO:0000313" key="2">
    <source>
        <dbReference type="Proteomes" id="UP000313948"/>
    </source>
</evidence>
<gene>
    <name evidence="1" type="ORF">FE251_09705</name>
</gene>
<accession>A0ABX5VPL8</accession>
<evidence type="ECO:0000313" key="1">
    <source>
        <dbReference type="EMBL" id="QDB79616.1"/>
    </source>
</evidence>
<protein>
    <submittedName>
        <fullName evidence="1">Uncharacterized protein</fullName>
    </submittedName>
</protein>
<keyword evidence="2" id="KW-1185">Reference proteome</keyword>
<proteinExistence type="predicted"/>
<reference evidence="1 2" key="1">
    <citation type="submission" date="2019-05" db="EMBL/GenBank/DDBJ databases">
        <title>Georgenia *** sp. nov., and Georgenia *** sp. nov., isolated from the intestinal contents of plateau pika (Ochotona curzoniae) in the Qinghai-Tibet plateau of China.</title>
        <authorList>
            <person name="Tian Z."/>
        </authorList>
    </citation>
    <scope>NUCLEOTIDE SEQUENCE [LARGE SCALE GENOMIC DNA]</scope>
    <source>
        <strain evidence="1 2">Z294</strain>
    </source>
</reference>
<name>A0ABX5VPL8_9MICO</name>
<sequence>MEDLARLFGRDDVLALEREVPGRDTRDNDVGVFNEHIRGELARLTREVDAPQAADERLGIHGSMLRTTVLHRLEERIGVGVAVRDVQFTIGTGCRLIGTPYDVEYSEGTAFGFGAKHDGKVVSIGTEGQAAGGVGFYLSSPAEVDMSITPQGTYEFSWFAAAEAPDWRSFGGLGVTIYADGDSTPVFTRQVRLWDVHGAGLLQGGTGKGAFASASSPALPGGFGPIPLAPVIVRMQPGRRLLVWMWSWQISNRVDATLALLSTHVPAVQLCGSPPLVIH</sequence>
<dbReference type="Proteomes" id="UP000313948">
    <property type="component" value="Chromosome"/>
</dbReference>